<dbReference type="RefSeq" id="WP_102114062.1">
    <property type="nucleotide sequence ID" value="NZ_BMGN01000007.1"/>
</dbReference>
<accession>A0A2K9NHG6</accession>
<dbReference type="GO" id="GO:0004844">
    <property type="term" value="F:uracil DNA N-glycosylase activity"/>
    <property type="evidence" value="ECO:0007669"/>
    <property type="project" value="TreeGrafter"/>
</dbReference>
<dbReference type="Pfam" id="PF03167">
    <property type="entry name" value="UDG"/>
    <property type="match status" value="1"/>
</dbReference>
<dbReference type="InterPro" id="IPR005122">
    <property type="entry name" value="Uracil-DNA_glycosylase-like"/>
</dbReference>
<dbReference type="Proteomes" id="UP000234752">
    <property type="component" value="Chromosome eg_2"/>
</dbReference>
<evidence type="ECO:0000313" key="2">
    <source>
        <dbReference type="EMBL" id="AUN32527.1"/>
    </source>
</evidence>
<evidence type="ECO:0000313" key="3">
    <source>
        <dbReference type="Proteomes" id="UP000234752"/>
    </source>
</evidence>
<keyword evidence="3" id="KW-1185">Reference proteome</keyword>
<dbReference type="EMBL" id="CP025612">
    <property type="protein sequence ID" value="AUN32527.1"/>
    <property type="molecule type" value="Genomic_DNA"/>
</dbReference>
<dbReference type="AlphaFoldDB" id="A0A2K9NHG6"/>
<dbReference type="OrthoDB" id="9799921at2"/>
<proteinExistence type="predicted"/>
<sequence length="167" mass="17880">MILPDILAPGLHLVFCGTAPSRVSAAKGAYYANPGNAFWPTLARIGLVPDGWRATDFIRMNELGLGLTDLNKVEIGNDVDLTPDGFDIPGFMAKMRAHRPAAIAFTSKNGARLFLGTKAAILWGRQPADWEGIALFVLPSPSGQARASFDLGPWREAAAFVTSRRGG</sequence>
<dbReference type="GO" id="GO:0008263">
    <property type="term" value="F:pyrimidine-specific mismatch base pair DNA N-glycosylase activity"/>
    <property type="evidence" value="ECO:0007669"/>
    <property type="project" value="TreeGrafter"/>
</dbReference>
<name>A0A2K9NHG6_9PROT</name>
<dbReference type="GO" id="GO:0006285">
    <property type="term" value="P:base-excision repair, AP site formation"/>
    <property type="evidence" value="ECO:0007669"/>
    <property type="project" value="InterPro"/>
</dbReference>
<dbReference type="CDD" id="cd10028">
    <property type="entry name" value="UDG-F2_TDG_MUG"/>
    <property type="match status" value="1"/>
</dbReference>
<dbReference type="PANTHER" id="PTHR12159">
    <property type="entry name" value="G/T AND G/U MISMATCH-SPECIFIC DNA GLYCOSYLASE"/>
    <property type="match status" value="1"/>
</dbReference>
<dbReference type="Gene3D" id="3.40.470.10">
    <property type="entry name" value="Uracil-DNA glycosylase-like domain"/>
    <property type="match status" value="1"/>
</dbReference>
<feature type="domain" description="Uracil-DNA glycosylase-like" evidence="1">
    <location>
        <begin position="5"/>
        <end position="158"/>
    </location>
</feature>
<dbReference type="SUPFAM" id="SSF52141">
    <property type="entry name" value="Uracil-DNA glycosylase-like"/>
    <property type="match status" value="1"/>
</dbReference>
<protein>
    <submittedName>
        <fullName evidence="2">Mismatch-specific DNA-glycosylase</fullName>
    </submittedName>
</protein>
<gene>
    <name evidence="2" type="ORF">C0V82_19445</name>
</gene>
<evidence type="ECO:0000259" key="1">
    <source>
        <dbReference type="Pfam" id="PF03167"/>
    </source>
</evidence>
<dbReference type="PANTHER" id="PTHR12159:SF9">
    <property type="entry name" value="G_T MISMATCH-SPECIFIC THYMINE DNA GLYCOSYLASE"/>
    <property type="match status" value="1"/>
</dbReference>
<dbReference type="InterPro" id="IPR036895">
    <property type="entry name" value="Uracil-DNA_glycosylase-like_sf"/>
</dbReference>
<organism evidence="2 3">
    <name type="scientific">Niveispirillum cyanobacteriorum</name>
    <dbReference type="NCBI Taxonomy" id="1612173"/>
    <lineage>
        <taxon>Bacteria</taxon>
        <taxon>Pseudomonadati</taxon>
        <taxon>Pseudomonadota</taxon>
        <taxon>Alphaproteobacteria</taxon>
        <taxon>Rhodospirillales</taxon>
        <taxon>Azospirillaceae</taxon>
        <taxon>Niveispirillum</taxon>
    </lineage>
</organism>
<dbReference type="InterPro" id="IPR015637">
    <property type="entry name" value="MUG/TDG"/>
</dbReference>
<dbReference type="KEGG" id="ncb:C0V82_19445"/>
<reference evidence="2 3" key="1">
    <citation type="submission" date="2017-12" db="EMBL/GenBank/DDBJ databases">
        <title>Genomes of bacteria within cyanobacterial aggregates.</title>
        <authorList>
            <person name="Cai H."/>
        </authorList>
    </citation>
    <scope>NUCLEOTIDE SEQUENCE [LARGE SCALE GENOMIC DNA]</scope>
    <source>
        <strain evidence="2 3">TH16</strain>
    </source>
</reference>